<evidence type="ECO:0000313" key="13">
    <source>
        <dbReference type="EMBL" id="LAB71157.1"/>
    </source>
</evidence>
<dbReference type="EMBL" id="IACF01005574">
    <property type="protein sequence ID" value="LAB71157.1"/>
    <property type="molecule type" value="mRNA"/>
</dbReference>
<evidence type="ECO:0000256" key="8">
    <source>
        <dbReference type="ARBA" id="ARBA00023306"/>
    </source>
</evidence>
<dbReference type="GO" id="GO:0005874">
    <property type="term" value="C:microtubule"/>
    <property type="evidence" value="ECO:0007669"/>
    <property type="project" value="UniProtKB-KW"/>
</dbReference>
<feature type="compositionally biased region" description="Polar residues" evidence="10">
    <location>
        <begin position="141"/>
        <end position="153"/>
    </location>
</feature>
<feature type="compositionally biased region" description="Low complexity" evidence="10">
    <location>
        <begin position="196"/>
        <end position="205"/>
    </location>
</feature>
<dbReference type="Pfam" id="PF00307">
    <property type="entry name" value="CH"/>
    <property type="match status" value="1"/>
</dbReference>
<evidence type="ECO:0000256" key="4">
    <source>
        <dbReference type="ARBA" id="ARBA00022618"/>
    </source>
</evidence>
<dbReference type="InterPro" id="IPR001715">
    <property type="entry name" value="CH_dom"/>
</dbReference>
<reference evidence="13" key="1">
    <citation type="journal article" date="2018" name="Biosci. Biotechnol. Biochem.">
        <title>Polysaccharide hydrolase of the hadal zone amphipods Hirondellea gigas.</title>
        <authorList>
            <person name="Kobayashi H."/>
            <person name="Nagahama T."/>
            <person name="Arai W."/>
            <person name="Sasagawa Y."/>
            <person name="Umeda M."/>
            <person name="Hayashi T."/>
            <person name="Nikaido I."/>
            <person name="Watanabe H."/>
            <person name="Oguri K."/>
            <person name="Kitazato H."/>
            <person name="Fujioka K."/>
            <person name="Kido Y."/>
            <person name="Takami H."/>
        </authorList>
    </citation>
    <scope>NUCLEOTIDE SEQUENCE</scope>
    <source>
        <tissue evidence="13">Whole body</tissue>
    </source>
</reference>
<evidence type="ECO:0000259" key="12">
    <source>
        <dbReference type="PROSITE" id="PS51230"/>
    </source>
</evidence>
<keyword evidence="5 9" id="KW-0493">Microtubule</keyword>
<dbReference type="GO" id="GO:0008017">
    <property type="term" value="F:microtubule binding"/>
    <property type="evidence" value="ECO:0007669"/>
    <property type="project" value="InterPro"/>
</dbReference>
<dbReference type="PROSITE" id="PS51230">
    <property type="entry name" value="EB1_C"/>
    <property type="match status" value="1"/>
</dbReference>
<evidence type="ECO:0000256" key="3">
    <source>
        <dbReference type="ARBA" id="ARBA00022490"/>
    </source>
</evidence>
<dbReference type="Gene3D" id="1.10.418.10">
    <property type="entry name" value="Calponin-like domain"/>
    <property type="match status" value="1"/>
</dbReference>
<dbReference type="Pfam" id="PF03271">
    <property type="entry name" value="EB1"/>
    <property type="match status" value="1"/>
</dbReference>
<evidence type="ECO:0000256" key="10">
    <source>
        <dbReference type="SAM" id="MobiDB-lite"/>
    </source>
</evidence>
<accession>A0A2P2IAW0</accession>
<feature type="region of interest" description="Disordered" evidence="10">
    <location>
        <begin position="141"/>
        <end position="225"/>
    </location>
</feature>
<evidence type="ECO:0000256" key="1">
    <source>
        <dbReference type="ARBA" id="ARBA00004245"/>
    </source>
</evidence>
<name>A0A2P2IAW0_9CRUS</name>
<dbReference type="PROSITE" id="PS50021">
    <property type="entry name" value="CH"/>
    <property type="match status" value="1"/>
</dbReference>
<evidence type="ECO:0000256" key="7">
    <source>
        <dbReference type="ARBA" id="ARBA00023212"/>
    </source>
</evidence>
<evidence type="ECO:0000259" key="11">
    <source>
        <dbReference type="PROSITE" id="PS50021"/>
    </source>
</evidence>
<keyword evidence="3" id="KW-0963">Cytoplasm</keyword>
<protein>
    <submittedName>
        <fullName evidence="13">Microtubule-associated protein RP/EB family member 1C</fullName>
    </submittedName>
</protein>
<dbReference type="FunFam" id="1.10.418.10:FF:000028">
    <property type="entry name" value="RP/EB family microtubule-associated protein"/>
    <property type="match status" value="1"/>
</dbReference>
<dbReference type="SUPFAM" id="SSF47576">
    <property type="entry name" value="Calponin-homology domain, CH-domain"/>
    <property type="match status" value="1"/>
</dbReference>
<evidence type="ECO:0000256" key="9">
    <source>
        <dbReference type="PROSITE-ProRule" id="PRU00576"/>
    </source>
</evidence>
<dbReference type="SUPFAM" id="SSF140612">
    <property type="entry name" value="EB1 dimerisation domain-like"/>
    <property type="match status" value="1"/>
</dbReference>
<dbReference type="InterPro" id="IPR036872">
    <property type="entry name" value="CH_dom_sf"/>
</dbReference>
<organism evidence="13">
    <name type="scientific">Hirondellea gigas</name>
    <dbReference type="NCBI Taxonomy" id="1518452"/>
    <lineage>
        <taxon>Eukaryota</taxon>
        <taxon>Metazoa</taxon>
        <taxon>Ecdysozoa</taxon>
        <taxon>Arthropoda</taxon>
        <taxon>Crustacea</taxon>
        <taxon>Multicrustacea</taxon>
        <taxon>Malacostraca</taxon>
        <taxon>Eumalacostraca</taxon>
        <taxon>Peracarida</taxon>
        <taxon>Amphipoda</taxon>
        <taxon>Amphilochidea</taxon>
        <taxon>Lysianassida</taxon>
        <taxon>Lysianassidira</taxon>
        <taxon>Lysianassoidea</taxon>
        <taxon>Lysianassidae</taxon>
        <taxon>Hirondellea</taxon>
    </lineage>
</organism>
<keyword evidence="6" id="KW-0498">Mitosis</keyword>
<evidence type="ECO:0000256" key="6">
    <source>
        <dbReference type="ARBA" id="ARBA00022776"/>
    </source>
</evidence>
<feature type="domain" description="EB1 C-terminal" evidence="12">
    <location>
        <begin position="213"/>
        <end position="284"/>
    </location>
</feature>
<feature type="compositionally biased region" description="Polar residues" evidence="10">
    <location>
        <begin position="165"/>
        <end position="175"/>
    </location>
</feature>
<dbReference type="InterPro" id="IPR036133">
    <property type="entry name" value="EB1_C_sf"/>
</dbReference>
<dbReference type="InterPro" id="IPR027328">
    <property type="entry name" value="MAPRE"/>
</dbReference>
<keyword evidence="4" id="KW-0132">Cell division</keyword>
<comment type="subcellular location">
    <subcellularLocation>
        <location evidence="1">Cytoplasm</location>
        <location evidence="1">Cytoskeleton</location>
    </subcellularLocation>
</comment>
<comment type="similarity">
    <text evidence="2">Belongs to the MAPRE family.</text>
</comment>
<dbReference type="AlphaFoldDB" id="A0A2P2IAW0"/>
<feature type="compositionally biased region" description="Basic and acidic residues" evidence="10">
    <location>
        <begin position="213"/>
        <end position="225"/>
    </location>
</feature>
<evidence type="ECO:0000256" key="2">
    <source>
        <dbReference type="ARBA" id="ARBA00010729"/>
    </source>
</evidence>
<feature type="domain" description="Calponin-homology (CH)" evidence="11">
    <location>
        <begin position="14"/>
        <end position="117"/>
    </location>
</feature>
<dbReference type="PANTHER" id="PTHR10623">
    <property type="entry name" value="MICROTUBULE-ASSOCIATED PROTEIN RP/EB FAMILY MEMBER"/>
    <property type="match status" value="1"/>
</dbReference>
<dbReference type="GO" id="GO:0051301">
    <property type="term" value="P:cell division"/>
    <property type="evidence" value="ECO:0007669"/>
    <property type="project" value="UniProtKB-KW"/>
</dbReference>
<keyword evidence="7" id="KW-0206">Cytoskeleton</keyword>
<sequence length="413" mass="45858">MTAESFGMMNEAYFVGRQQLITWVNDLLDLNIKKVEECASGAIYCQIVDCVCGPGKVAMKRIDFDLHYEHEYVKNYKVLQDAFTKIGLEKLVPVDRLTKARHQDNLEFLQWMFQWYQRSLGTDEVVEYDGLRRRCLSKNGKTFKSNRNMSSTVAIVRKSRAKPSTKPTTASSGYGANNKRAQPRGVRPQTGSKQTSSAANKNSKSVSRQNQSDLREVQRKTEESQKRIAELTAVAKDLEKERDFYFKKILEVETLVKKGDDVASNPLIQKILDVLYSADDDDDVDGATTTTEATNATDVVVVKDNDDVDLAGASECVDDNIENRDPQRAKVDDTNSSSAAVKKVRNGAEFEAGASSKANPDIGTNLLASSDILTDSLIADEDLLLDDDDHDLLANDADLLTEDLLLADDSLCT</sequence>
<proteinExistence type="evidence at transcript level"/>
<dbReference type="InterPro" id="IPR004953">
    <property type="entry name" value="EB1_C"/>
</dbReference>
<evidence type="ECO:0000256" key="5">
    <source>
        <dbReference type="ARBA" id="ARBA00022701"/>
    </source>
</evidence>
<dbReference type="Gene3D" id="1.20.5.1430">
    <property type="match status" value="1"/>
</dbReference>
<keyword evidence="8" id="KW-0131">Cell cycle</keyword>